<dbReference type="HOGENOM" id="CLU_358606_0_0_1"/>
<accession>A0A086T389</accession>
<protein>
    <submittedName>
        <fullName evidence="3">Uncharacterized protein</fullName>
    </submittedName>
</protein>
<feature type="region of interest" description="Disordered" evidence="2">
    <location>
        <begin position="108"/>
        <end position="171"/>
    </location>
</feature>
<dbReference type="STRING" id="857340.A0A086T389"/>
<gene>
    <name evidence="3" type="ORF">ACRE_054280</name>
</gene>
<organism evidence="3 4">
    <name type="scientific">Hapsidospora chrysogenum (strain ATCC 11550 / CBS 779.69 / DSM 880 / IAM 14645 / JCM 23072 / IMI 49137)</name>
    <name type="common">Acremonium chrysogenum</name>
    <dbReference type="NCBI Taxonomy" id="857340"/>
    <lineage>
        <taxon>Eukaryota</taxon>
        <taxon>Fungi</taxon>
        <taxon>Dikarya</taxon>
        <taxon>Ascomycota</taxon>
        <taxon>Pezizomycotina</taxon>
        <taxon>Sordariomycetes</taxon>
        <taxon>Hypocreomycetidae</taxon>
        <taxon>Hypocreales</taxon>
        <taxon>Bionectriaceae</taxon>
        <taxon>Hapsidospora</taxon>
    </lineage>
</organism>
<dbReference type="CDD" id="cd00067">
    <property type="entry name" value="GAL4"/>
    <property type="match status" value="1"/>
</dbReference>
<evidence type="ECO:0000256" key="1">
    <source>
        <dbReference type="ARBA" id="ARBA00023242"/>
    </source>
</evidence>
<feature type="compositionally biased region" description="Low complexity" evidence="2">
    <location>
        <begin position="200"/>
        <end position="212"/>
    </location>
</feature>
<feature type="region of interest" description="Disordered" evidence="2">
    <location>
        <begin position="346"/>
        <end position="426"/>
    </location>
</feature>
<dbReference type="Proteomes" id="UP000029964">
    <property type="component" value="Unassembled WGS sequence"/>
</dbReference>
<reference evidence="4" key="1">
    <citation type="journal article" date="2014" name="Genome Announc.">
        <title>Genome sequence and annotation of Acremonium chrysogenum, producer of the beta-lactam antibiotic cephalosporin C.</title>
        <authorList>
            <person name="Terfehr D."/>
            <person name="Dahlmann T.A."/>
            <person name="Specht T."/>
            <person name="Zadra I."/>
            <person name="Kuernsteiner H."/>
            <person name="Kueck U."/>
        </authorList>
    </citation>
    <scope>NUCLEOTIDE SEQUENCE [LARGE SCALE GENOMIC DNA]</scope>
    <source>
        <strain evidence="4">ATCC 11550 / CBS 779.69 / DSM 880 / IAM 14645 / JCM 23072 / IMI 49137</strain>
    </source>
</reference>
<sequence length="781" mass="83034">MATSSLPQGFSVYQPTLGAPLQFFPALGTKELDDMLDAYIPGPASLKEKRATVSVHFLEYTQRTGQAFKFYVVPGFTAAATGSPATASASSVHTSPVASSWDWTSVTDTTPSRVSTHTHASRKSSTATASSRRTAPTDFSHLPGMKILTKDGLDVTNSASRGSKTKEQRDHAHLMRIIKACDSCRKKKIRCDPSHKKRAPASQAPAQAHPAAKTCRKTKTPAPGKPSVIGPAPVVDGSFPIPEAPSLDFDSALEFPGFESLDMSTAMHEPWEDFIHYPPAEIQPDYDFLFDPQGYLLPQDQQTSSSSSASPFMSNSEDQLFSQTFISSTSSSDSSDLVDYSLFTTTSSSTSPEMSDLDGCVIPPDLSLSISPEVPDRDRHVLPQYPMPPGSTSDQLGTLERSIQPQTMSTSASSPSEGVDSSAVHSPLSVSSNLRVVEELLQSQPRSPGLIDNTGNAESQSASPTSPDINSYLESRSATLVRSSRATTADSRAEDGSQLQTVLPSAFAEGSLQQQLASSEQESQLGRVGVPPIESPDPRGVEDKAQPMSDDVERYIPSRTTAVASSDRRRQLTSPSALFSDSPSTQQSALYSPSEPTEAMETEGAVMSQTSRERSRGVAGYVIRRSTSAYGSAPLSSRLESTASLPEYEVVMQATGEPAEWIEAYGRDSTHALAPAALATGPRVSRPEVPGATTMAAMQVPAMDVPGLEESLTGTDCVPEGQTIRSSTASSLALAGVSICAALELLANREIRSKAKVDSWKVGLLALIPLAAFASSLVSFC</sequence>
<dbReference type="InterPro" id="IPR001138">
    <property type="entry name" value="Zn2Cys6_DnaBD"/>
</dbReference>
<dbReference type="GO" id="GO:0008270">
    <property type="term" value="F:zinc ion binding"/>
    <property type="evidence" value="ECO:0007669"/>
    <property type="project" value="InterPro"/>
</dbReference>
<dbReference type="EMBL" id="JPKY01000061">
    <property type="protein sequence ID" value="KFH43821.1"/>
    <property type="molecule type" value="Genomic_DNA"/>
</dbReference>
<dbReference type="AlphaFoldDB" id="A0A086T389"/>
<dbReference type="GO" id="GO:0000981">
    <property type="term" value="F:DNA-binding transcription factor activity, RNA polymerase II-specific"/>
    <property type="evidence" value="ECO:0007669"/>
    <property type="project" value="InterPro"/>
</dbReference>
<feature type="region of interest" description="Disordered" evidence="2">
    <location>
        <begin position="445"/>
        <end position="471"/>
    </location>
</feature>
<evidence type="ECO:0000313" key="4">
    <source>
        <dbReference type="Proteomes" id="UP000029964"/>
    </source>
</evidence>
<feature type="compositionally biased region" description="Polar residues" evidence="2">
    <location>
        <begin position="390"/>
        <end position="416"/>
    </location>
</feature>
<feature type="compositionally biased region" description="Low complexity" evidence="2">
    <location>
        <begin position="510"/>
        <end position="526"/>
    </location>
</feature>
<feature type="region of interest" description="Disordered" evidence="2">
    <location>
        <begin position="192"/>
        <end position="231"/>
    </location>
</feature>
<evidence type="ECO:0000313" key="3">
    <source>
        <dbReference type="EMBL" id="KFH43821.1"/>
    </source>
</evidence>
<keyword evidence="1" id="KW-0539">Nucleus</keyword>
<feature type="compositionally biased region" description="Polar residues" evidence="2">
    <location>
        <begin position="453"/>
        <end position="471"/>
    </location>
</feature>
<dbReference type="OrthoDB" id="4850804at2759"/>
<feature type="compositionally biased region" description="Polar residues" evidence="2">
    <location>
        <begin position="572"/>
        <end position="595"/>
    </location>
</feature>
<name>A0A086T389_HAPC1</name>
<feature type="compositionally biased region" description="Basic and acidic residues" evidence="2">
    <location>
        <begin position="536"/>
        <end position="556"/>
    </location>
</feature>
<feature type="region of interest" description="Disordered" evidence="2">
    <location>
        <begin position="510"/>
        <end position="613"/>
    </location>
</feature>
<comment type="caution">
    <text evidence="3">The sequence shown here is derived from an EMBL/GenBank/DDBJ whole genome shotgun (WGS) entry which is preliminary data.</text>
</comment>
<keyword evidence="4" id="KW-1185">Reference proteome</keyword>
<feature type="compositionally biased region" description="Low complexity" evidence="2">
    <location>
        <begin position="108"/>
        <end position="137"/>
    </location>
</feature>
<proteinExistence type="predicted"/>
<evidence type="ECO:0000256" key="2">
    <source>
        <dbReference type="SAM" id="MobiDB-lite"/>
    </source>
</evidence>